<dbReference type="EMBL" id="RCHU01000210">
    <property type="protein sequence ID" value="TKS11436.1"/>
    <property type="molecule type" value="Genomic_DNA"/>
</dbReference>
<evidence type="ECO:0000256" key="1">
    <source>
        <dbReference type="SAM" id="MobiDB-lite"/>
    </source>
</evidence>
<dbReference type="AlphaFoldDB" id="A0A4V6AB50"/>
<feature type="region of interest" description="Disordered" evidence="1">
    <location>
        <begin position="1"/>
        <end position="27"/>
    </location>
</feature>
<proteinExistence type="predicted"/>
<protein>
    <submittedName>
        <fullName evidence="2">Uncharacterized protein</fullName>
    </submittedName>
</protein>
<reference evidence="2" key="1">
    <citation type="submission" date="2018-10" db="EMBL/GenBank/DDBJ databases">
        <title>Population genomic analysis revealed the cold adaptation of white poplar.</title>
        <authorList>
            <person name="Liu Y.-J."/>
        </authorList>
    </citation>
    <scope>NUCLEOTIDE SEQUENCE [LARGE SCALE GENOMIC DNA]</scope>
    <source>
        <strain evidence="2">PAL-ZL1</strain>
    </source>
</reference>
<gene>
    <name evidence="2" type="ORF">D5086_0000073790</name>
</gene>
<feature type="compositionally biased region" description="Basic and acidic residues" evidence="1">
    <location>
        <begin position="1"/>
        <end position="10"/>
    </location>
</feature>
<organism evidence="2">
    <name type="scientific">Populus alba</name>
    <name type="common">White poplar</name>
    <dbReference type="NCBI Taxonomy" id="43335"/>
    <lineage>
        <taxon>Eukaryota</taxon>
        <taxon>Viridiplantae</taxon>
        <taxon>Streptophyta</taxon>
        <taxon>Embryophyta</taxon>
        <taxon>Tracheophyta</taxon>
        <taxon>Spermatophyta</taxon>
        <taxon>Magnoliopsida</taxon>
        <taxon>eudicotyledons</taxon>
        <taxon>Gunneridae</taxon>
        <taxon>Pentapetalae</taxon>
        <taxon>rosids</taxon>
        <taxon>fabids</taxon>
        <taxon>Malpighiales</taxon>
        <taxon>Salicaceae</taxon>
        <taxon>Saliceae</taxon>
        <taxon>Populus</taxon>
    </lineage>
</organism>
<name>A0A4V6AB50_POPAL</name>
<evidence type="ECO:0000313" key="2">
    <source>
        <dbReference type="EMBL" id="TKS11436.1"/>
    </source>
</evidence>
<sequence length="105" mass="11920">MGLLEREGGRGRVSSSKEEEEEEKGRKADLGWRWSGRYEGQHGPSGANSGDWWWLRQEEEERRRNLRSLMMVTVAMADPPLMKIWVGGYGGGHISGGDGYGRRLR</sequence>
<accession>A0A4V6AB50</accession>
<comment type="caution">
    <text evidence="2">The sequence shown here is derived from an EMBL/GenBank/DDBJ whole genome shotgun (WGS) entry which is preliminary data.</text>
</comment>